<dbReference type="PANTHER" id="PTHR30290">
    <property type="entry name" value="PERIPLASMIC BINDING COMPONENT OF ABC TRANSPORTER"/>
    <property type="match status" value="1"/>
</dbReference>
<proteinExistence type="inferred from homology"/>
<dbReference type="InterPro" id="IPR030678">
    <property type="entry name" value="Peptide/Ni-bd"/>
</dbReference>
<evidence type="ECO:0000256" key="5">
    <source>
        <dbReference type="SAM" id="SignalP"/>
    </source>
</evidence>
<dbReference type="GO" id="GO:0043190">
    <property type="term" value="C:ATP-binding cassette (ABC) transporter complex"/>
    <property type="evidence" value="ECO:0007669"/>
    <property type="project" value="InterPro"/>
</dbReference>
<protein>
    <recommendedName>
        <fullName evidence="6">Solute-binding protein family 5 domain-containing protein</fullName>
    </recommendedName>
</protein>
<dbReference type="EMBL" id="VDMP01000006">
    <property type="protein sequence ID" value="TNM50838.1"/>
    <property type="molecule type" value="Genomic_DNA"/>
</dbReference>
<evidence type="ECO:0000313" key="8">
    <source>
        <dbReference type="Proteomes" id="UP000313231"/>
    </source>
</evidence>
<evidence type="ECO:0000313" key="7">
    <source>
        <dbReference type="EMBL" id="TNM50838.1"/>
    </source>
</evidence>
<keyword evidence="4 5" id="KW-0732">Signal</keyword>
<name>A0A5C4WRE9_9ACTN</name>
<evidence type="ECO:0000256" key="2">
    <source>
        <dbReference type="ARBA" id="ARBA00005695"/>
    </source>
</evidence>
<organism evidence="7 8">
    <name type="scientific">Nocardioides albidus</name>
    <dbReference type="NCBI Taxonomy" id="1517589"/>
    <lineage>
        <taxon>Bacteria</taxon>
        <taxon>Bacillati</taxon>
        <taxon>Actinomycetota</taxon>
        <taxon>Actinomycetes</taxon>
        <taxon>Propionibacteriales</taxon>
        <taxon>Nocardioidaceae</taxon>
        <taxon>Nocardioides</taxon>
    </lineage>
</organism>
<dbReference type="GO" id="GO:0015833">
    <property type="term" value="P:peptide transport"/>
    <property type="evidence" value="ECO:0007669"/>
    <property type="project" value="TreeGrafter"/>
</dbReference>
<feature type="domain" description="Solute-binding protein family 5" evidence="6">
    <location>
        <begin position="89"/>
        <end position="404"/>
    </location>
</feature>
<evidence type="ECO:0000256" key="3">
    <source>
        <dbReference type="ARBA" id="ARBA00022448"/>
    </source>
</evidence>
<dbReference type="Pfam" id="PF00496">
    <property type="entry name" value="SBP_bac_5"/>
    <property type="match status" value="1"/>
</dbReference>
<dbReference type="InterPro" id="IPR039424">
    <property type="entry name" value="SBP_5"/>
</dbReference>
<dbReference type="Gene3D" id="3.40.190.10">
    <property type="entry name" value="Periplasmic binding protein-like II"/>
    <property type="match status" value="1"/>
</dbReference>
<dbReference type="OrthoDB" id="9803988at2"/>
<dbReference type="SUPFAM" id="SSF53850">
    <property type="entry name" value="Periplasmic binding protein-like II"/>
    <property type="match status" value="1"/>
</dbReference>
<feature type="signal peptide" evidence="5">
    <location>
        <begin position="1"/>
        <end position="34"/>
    </location>
</feature>
<comment type="caution">
    <text evidence="7">The sequence shown here is derived from an EMBL/GenBank/DDBJ whole genome shotgun (WGS) entry which is preliminary data.</text>
</comment>
<dbReference type="PANTHER" id="PTHR30290:SF10">
    <property type="entry name" value="PERIPLASMIC OLIGOPEPTIDE-BINDING PROTEIN-RELATED"/>
    <property type="match status" value="1"/>
</dbReference>
<dbReference type="GO" id="GO:1904680">
    <property type="term" value="F:peptide transmembrane transporter activity"/>
    <property type="evidence" value="ECO:0007669"/>
    <property type="project" value="TreeGrafter"/>
</dbReference>
<evidence type="ECO:0000256" key="1">
    <source>
        <dbReference type="ARBA" id="ARBA00004196"/>
    </source>
</evidence>
<keyword evidence="8" id="KW-1185">Reference proteome</keyword>
<dbReference type="GO" id="GO:0030313">
    <property type="term" value="C:cell envelope"/>
    <property type="evidence" value="ECO:0007669"/>
    <property type="project" value="UniProtKB-SubCell"/>
</dbReference>
<feature type="chain" id="PRO_5038731480" description="Solute-binding protein family 5 domain-containing protein" evidence="5">
    <location>
        <begin position="35"/>
        <end position="528"/>
    </location>
</feature>
<dbReference type="PROSITE" id="PS51257">
    <property type="entry name" value="PROKAR_LIPOPROTEIN"/>
    <property type="match status" value="1"/>
</dbReference>
<dbReference type="AlphaFoldDB" id="A0A5C4WRE9"/>
<dbReference type="PIRSF" id="PIRSF002741">
    <property type="entry name" value="MppA"/>
    <property type="match status" value="1"/>
</dbReference>
<comment type="subcellular location">
    <subcellularLocation>
        <location evidence="1">Cell envelope</location>
    </subcellularLocation>
</comment>
<dbReference type="Gene3D" id="3.10.105.10">
    <property type="entry name" value="Dipeptide-binding Protein, Domain 3"/>
    <property type="match status" value="1"/>
</dbReference>
<accession>A0A5C4WRE9</accession>
<dbReference type="Proteomes" id="UP000313231">
    <property type="component" value="Unassembled WGS sequence"/>
</dbReference>
<keyword evidence="3" id="KW-0813">Transport</keyword>
<dbReference type="GO" id="GO:0042597">
    <property type="term" value="C:periplasmic space"/>
    <property type="evidence" value="ECO:0007669"/>
    <property type="project" value="UniProtKB-ARBA"/>
</dbReference>
<reference evidence="7 8" key="1">
    <citation type="journal article" date="2016" name="Int. J. Syst. Evol. Microbiol.">
        <title>Nocardioides albidus sp. nov., an actinobacterium isolated from garden soil.</title>
        <authorList>
            <person name="Singh H."/>
            <person name="Du J."/>
            <person name="Trinh H."/>
            <person name="Won K."/>
            <person name="Yang J.E."/>
            <person name="Yin C."/>
            <person name="Kook M."/>
            <person name="Yi T.H."/>
        </authorList>
    </citation>
    <scope>NUCLEOTIDE SEQUENCE [LARGE SCALE GENOMIC DNA]</scope>
    <source>
        <strain evidence="7 8">CCTCC AB 2015297</strain>
    </source>
</reference>
<comment type="similarity">
    <text evidence="2">Belongs to the bacterial solute-binding protein 5 family.</text>
</comment>
<evidence type="ECO:0000259" key="6">
    <source>
        <dbReference type="Pfam" id="PF00496"/>
    </source>
</evidence>
<sequence length="528" mass="56326">MSQPRTTRARARIGAVVASAVLALVLAACGGASSGSGASGAPDPDATLRLTSAGVSTLDPTLTAGSTAVLSNTWPVYDRLLQISEDGQYLPMLATKWTFSEDGRTLRLDLRDDVTFTDGTPFTSATVKANIERYQAAEVSAQATAIIDHVEIVDEHTADLVLTAPSRAVLAGISSAAPGIMISEQALDNPDLATHPVGSGAWEIESFRPMEQVVYKRRTDEGGIWDPESGKVAKVEIAVRTTDAAYSAIRSGQADVVLSNGDVNELQSAIDQGTLVQRPLVNSSTTVTMFLNQTVEPFDDVRVRRAVNLAINRRPLVEALVPTTSPRVQPMASAINGFDESLESAYDFDPEKAKELLAQAGHPDGVDAGTFYVGNYEPIPKAAQIVQSDLADVGIDIDLELYDVRQLSSGVYGKSDRPGAFMFLAYPGVEPGAALRFFLDNPLNMPGGVPQDVVDRIGAIDDSTATEDQRAERTRAVTGWAVDQAMFAPLYQGVPGWVMTDKVHGVEEGKAFLAPLGGQDLRHAWISK</sequence>
<evidence type="ECO:0000256" key="4">
    <source>
        <dbReference type="ARBA" id="ARBA00022729"/>
    </source>
</evidence>
<dbReference type="InterPro" id="IPR000914">
    <property type="entry name" value="SBP_5_dom"/>
</dbReference>
<gene>
    <name evidence="7" type="ORF">FHP29_00075</name>
</gene>